<organism evidence="1">
    <name type="scientific">Arundo donax</name>
    <name type="common">Giant reed</name>
    <name type="synonym">Donax arundinaceus</name>
    <dbReference type="NCBI Taxonomy" id="35708"/>
    <lineage>
        <taxon>Eukaryota</taxon>
        <taxon>Viridiplantae</taxon>
        <taxon>Streptophyta</taxon>
        <taxon>Embryophyta</taxon>
        <taxon>Tracheophyta</taxon>
        <taxon>Spermatophyta</taxon>
        <taxon>Magnoliopsida</taxon>
        <taxon>Liliopsida</taxon>
        <taxon>Poales</taxon>
        <taxon>Poaceae</taxon>
        <taxon>PACMAD clade</taxon>
        <taxon>Arundinoideae</taxon>
        <taxon>Arundineae</taxon>
        <taxon>Arundo</taxon>
    </lineage>
</organism>
<reference evidence="1" key="1">
    <citation type="submission" date="2014-09" db="EMBL/GenBank/DDBJ databases">
        <authorList>
            <person name="Magalhaes I.L.F."/>
            <person name="Oliveira U."/>
            <person name="Santos F.R."/>
            <person name="Vidigal T.H.D.A."/>
            <person name="Brescovit A.D."/>
            <person name="Santos A.J."/>
        </authorList>
    </citation>
    <scope>NUCLEOTIDE SEQUENCE</scope>
    <source>
        <tissue evidence="1">Shoot tissue taken approximately 20 cm above the soil surface</tissue>
    </source>
</reference>
<dbReference type="AlphaFoldDB" id="A0A0A8YZ88"/>
<sequence>MMKSTSIIYKFLSLSIRNNIFL</sequence>
<proteinExistence type="predicted"/>
<name>A0A0A8YZ88_ARUDO</name>
<evidence type="ECO:0000313" key="1">
    <source>
        <dbReference type="EMBL" id="JAD30733.1"/>
    </source>
</evidence>
<accession>A0A0A8YZ88</accession>
<protein>
    <submittedName>
        <fullName evidence="1">Uncharacterized protein</fullName>
    </submittedName>
</protein>
<reference evidence="1" key="2">
    <citation type="journal article" date="2015" name="Data Brief">
        <title>Shoot transcriptome of the giant reed, Arundo donax.</title>
        <authorList>
            <person name="Barrero R.A."/>
            <person name="Guerrero F.D."/>
            <person name="Moolhuijzen P."/>
            <person name="Goolsby J.A."/>
            <person name="Tidwell J."/>
            <person name="Bellgard S.E."/>
            <person name="Bellgard M.I."/>
        </authorList>
    </citation>
    <scope>NUCLEOTIDE SEQUENCE</scope>
    <source>
        <tissue evidence="1">Shoot tissue taken approximately 20 cm above the soil surface</tissue>
    </source>
</reference>
<dbReference type="EMBL" id="GBRH01267162">
    <property type="protein sequence ID" value="JAD30733.1"/>
    <property type="molecule type" value="Transcribed_RNA"/>
</dbReference>